<evidence type="ECO:0000256" key="2">
    <source>
        <dbReference type="ARBA" id="ARBA00004236"/>
    </source>
</evidence>
<gene>
    <name evidence="15" type="ORF">BVG16_04435</name>
</gene>
<dbReference type="SUPFAM" id="SSF56519">
    <property type="entry name" value="Penicillin binding protein dimerisation domain"/>
    <property type="match status" value="1"/>
</dbReference>
<feature type="transmembrane region" description="Helical" evidence="12">
    <location>
        <begin position="20"/>
        <end position="44"/>
    </location>
</feature>
<dbReference type="Pfam" id="PF03717">
    <property type="entry name" value="PBP_dimer"/>
    <property type="match status" value="1"/>
</dbReference>
<dbReference type="STRING" id="1324314.BVG16_04435"/>
<evidence type="ECO:0000256" key="10">
    <source>
        <dbReference type="ARBA" id="ARBA00023316"/>
    </source>
</evidence>
<dbReference type="PANTHER" id="PTHR30627:SF2">
    <property type="entry name" value="PEPTIDOGLYCAN D,D-TRANSPEPTIDASE MRDA"/>
    <property type="match status" value="1"/>
</dbReference>
<dbReference type="InterPro" id="IPR050515">
    <property type="entry name" value="Beta-lactam/transpept"/>
</dbReference>
<dbReference type="GO" id="GO:0008658">
    <property type="term" value="F:penicillin binding"/>
    <property type="evidence" value="ECO:0007669"/>
    <property type="project" value="InterPro"/>
</dbReference>
<dbReference type="AlphaFoldDB" id="A0A1T2XJW1"/>
<dbReference type="RefSeq" id="WP_078497351.1">
    <property type="nucleotide sequence ID" value="NZ_MSZX01000002.1"/>
</dbReference>
<feature type="domain" description="Penicillin-binding protein transpeptidase" evidence="13">
    <location>
        <begin position="320"/>
        <end position="661"/>
    </location>
</feature>
<feature type="compositionally biased region" description="Low complexity" evidence="11">
    <location>
        <begin position="690"/>
        <end position="710"/>
    </location>
</feature>
<dbReference type="GO" id="GO:0009252">
    <property type="term" value="P:peptidoglycan biosynthetic process"/>
    <property type="evidence" value="ECO:0007669"/>
    <property type="project" value="UniProtKB-KW"/>
</dbReference>
<keyword evidence="8 12" id="KW-1133">Transmembrane helix</keyword>
<dbReference type="Gene3D" id="3.90.1310.10">
    <property type="entry name" value="Penicillin-binding protein 2a (Domain 2)"/>
    <property type="match status" value="1"/>
</dbReference>
<proteinExistence type="inferred from homology"/>
<feature type="domain" description="Penicillin-binding protein dimerisation" evidence="14">
    <location>
        <begin position="67"/>
        <end position="267"/>
    </location>
</feature>
<keyword evidence="6" id="KW-0133">Cell shape</keyword>
<keyword evidence="9 12" id="KW-0472">Membrane</keyword>
<sequence length="710" mass="78460">MANHSLDDQQKREILNRRNFSLRLNIFFFISFMVFSVLIVRLAILQFVEGPGLKALANDMGYRSVAIPPIRGSIYDSTGERIAYSTSTQSLYFTLNKDYSKESNKAELDQIVLGLKKVFDQYGDKNVPAMTEEDIRYQMDIESKLNYGYVPRRIKSGLTQKEIAYFMQHKSEFTGIDIVEESIRNYDSDTVAVQLIGYLKKYKSAINPEGGLDFYRKIEENNSSAQEQYLQNEDVGFDGLELMFQNELRGKNGLKTFPVNNAGRIIGPMELTKPEKGNNLILTLNKQVQLKTEQAIMDGIKHINDTASSARGFKPHARAGYAVAMEVKTGNIVSMASMPDYDPNIWRGGKISKDEYNDIQTRYVNGTIRAVSQSYASKTEQNKHPSSIVPLGSVIKPLSVLIGLQEQLFTSRTVFQDHGYFQFGKTGHETKIRNASNKANGAITASKAIEKSSNAFMAGMVGNNLYMRDGKEGIDLWDKYMKEFGLGVTTGSGLLNESAGTVDYYQELKSSGNAQSPLLYASFGQQGRYTTLQLAQYVTMLANHGKRMKPQFVKQIEDTDGNVVQTFKPEILNERTFDQSYWNTIEAGMSKVTVSGFEGFPYAFNRKTGTSQQKVGGGITVENAVFIAYAPANDPVLAVAVVVPEGGYGGRSAAPIAREIFDAYDAEIGLDGVPKNPTKKATTEQGQNAGTGSTTSGSKDTTSTTNGGAR</sequence>
<evidence type="ECO:0000256" key="12">
    <source>
        <dbReference type="SAM" id="Phobius"/>
    </source>
</evidence>
<evidence type="ECO:0000259" key="14">
    <source>
        <dbReference type="Pfam" id="PF03717"/>
    </source>
</evidence>
<dbReference type="GO" id="GO:0051301">
    <property type="term" value="P:cell division"/>
    <property type="evidence" value="ECO:0007669"/>
    <property type="project" value="UniProtKB-KW"/>
</dbReference>
<keyword evidence="15" id="KW-0131">Cell cycle</keyword>
<evidence type="ECO:0000256" key="3">
    <source>
        <dbReference type="ARBA" id="ARBA00007171"/>
    </source>
</evidence>
<comment type="subcellular location">
    <subcellularLocation>
        <location evidence="2">Cell membrane</location>
    </subcellularLocation>
    <subcellularLocation>
        <location evidence="1">Membrane</location>
        <topology evidence="1">Single-pass membrane protein</topology>
    </subcellularLocation>
</comment>
<keyword evidence="10" id="KW-0961">Cell wall biogenesis/degradation</keyword>
<evidence type="ECO:0000256" key="11">
    <source>
        <dbReference type="SAM" id="MobiDB-lite"/>
    </source>
</evidence>
<keyword evidence="16" id="KW-1185">Reference proteome</keyword>
<dbReference type="InterPro" id="IPR036138">
    <property type="entry name" value="PBP_dimer_sf"/>
</dbReference>
<keyword evidence="15" id="KW-0132">Cell division</keyword>
<comment type="caution">
    <text evidence="15">The sequence shown here is derived from an EMBL/GenBank/DDBJ whole genome shotgun (WGS) entry which is preliminary data.</text>
</comment>
<evidence type="ECO:0000256" key="8">
    <source>
        <dbReference type="ARBA" id="ARBA00022989"/>
    </source>
</evidence>
<reference evidence="15 16" key="1">
    <citation type="submission" date="2017-01" db="EMBL/GenBank/DDBJ databases">
        <title>Genome analysis of Paenibacillus selenitrireducens ES3-24.</title>
        <authorList>
            <person name="Xu D."/>
            <person name="Yao R."/>
            <person name="Zheng S."/>
        </authorList>
    </citation>
    <scope>NUCLEOTIDE SEQUENCE [LARGE SCALE GENOMIC DNA]</scope>
    <source>
        <strain evidence="15 16">ES3-24</strain>
    </source>
</reference>
<evidence type="ECO:0000256" key="7">
    <source>
        <dbReference type="ARBA" id="ARBA00022984"/>
    </source>
</evidence>
<evidence type="ECO:0000313" key="15">
    <source>
        <dbReference type="EMBL" id="OPA80006.1"/>
    </source>
</evidence>
<evidence type="ECO:0000256" key="6">
    <source>
        <dbReference type="ARBA" id="ARBA00022960"/>
    </source>
</evidence>
<dbReference type="InterPro" id="IPR005311">
    <property type="entry name" value="PBP_dimer"/>
</dbReference>
<dbReference type="OrthoDB" id="9770103at2"/>
<dbReference type="GO" id="GO:0071972">
    <property type="term" value="F:peptidoglycan L,D-transpeptidase activity"/>
    <property type="evidence" value="ECO:0007669"/>
    <property type="project" value="TreeGrafter"/>
</dbReference>
<dbReference type="Proteomes" id="UP000190188">
    <property type="component" value="Unassembled WGS sequence"/>
</dbReference>
<dbReference type="GO" id="GO:0008360">
    <property type="term" value="P:regulation of cell shape"/>
    <property type="evidence" value="ECO:0007669"/>
    <property type="project" value="UniProtKB-KW"/>
</dbReference>
<dbReference type="Gene3D" id="3.40.710.10">
    <property type="entry name" value="DD-peptidase/beta-lactamase superfamily"/>
    <property type="match status" value="1"/>
</dbReference>
<name>A0A1T2XJW1_9BACL</name>
<evidence type="ECO:0000259" key="13">
    <source>
        <dbReference type="Pfam" id="PF00905"/>
    </source>
</evidence>
<accession>A0A1T2XJW1</accession>
<keyword evidence="4" id="KW-1003">Cell membrane</keyword>
<evidence type="ECO:0000313" key="16">
    <source>
        <dbReference type="Proteomes" id="UP000190188"/>
    </source>
</evidence>
<dbReference type="GO" id="GO:0005886">
    <property type="term" value="C:plasma membrane"/>
    <property type="evidence" value="ECO:0007669"/>
    <property type="project" value="UniProtKB-SubCell"/>
</dbReference>
<dbReference type="EMBL" id="MSZX01000002">
    <property type="protein sequence ID" value="OPA80006.1"/>
    <property type="molecule type" value="Genomic_DNA"/>
</dbReference>
<evidence type="ECO:0000256" key="5">
    <source>
        <dbReference type="ARBA" id="ARBA00022692"/>
    </source>
</evidence>
<keyword evidence="5 12" id="KW-0812">Transmembrane</keyword>
<dbReference type="GO" id="GO:0071555">
    <property type="term" value="P:cell wall organization"/>
    <property type="evidence" value="ECO:0007669"/>
    <property type="project" value="UniProtKB-KW"/>
</dbReference>
<dbReference type="Pfam" id="PF00905">
    <property type="entry name" value="Transpeptidase"/>
    <property type="match status" value="1"/>
</dbReference>
<dbReference type="SUPFAM" id="SSF56601">
    <property type="entry name" value="beta-lactamase/transpeptidase-like"/>
    <property type="match status" value="1"/>
</dbReference>
<evidence type="ECO:0000256" key="4">
    <source>
        <dbReference type="ARBA" id="ARBA00022475"/>
    </source>
</evidence>
<feature type="region of interest" description="Disordered" evidence="11">
    <location>
        <begin position="672"/>
        <end position="710"/>
    </location>
</feature>
<dbReference type="InterPro" id="IPR001460">
    <property type="entry name" value="PCN-bd_Tpept"/>
</dbReference>
<feature type="compositionally biased region" description="Polar residues" evidence="11">
    <location>
        <begin position="679"/>
        <end position="688"/>
    </location>
</feature>
<dbReference type="InterPro" id="IPR012338">
    <property type="entry name" value="Beta-lactam/transpept-like"/>
</dbReference>
<comment type="similarity">
    <text evidence="3">Belongs to the transpeptidase family.</text>
</comment>
<keyword evidence="7" id="KW-0573">Peptidoglycan synthesis</keyword>
<protein>
    <submittedName>
        <fullName evidence="15">Cell division protein FtsI</fullName>
    </submittedName>
</protein>
<organism evidence="15 16">
    <name type="scientific">Paenibacillus selenitireducens</name>
    <dbReference type="NCBI Taxonomy" id="1324314"/>
    <lineage>
        <taxon>Bacteria</taxon>
        <taxon>Bacillati</taxon>
        <taxon>Bacillota</taxon>
        <taxon>Bacilli</taxon>
        <taxon>Bacillales</taxon>
        <taxon>Paenibacillaceae</taxon>
        <taxon>Paenibacillus</taxon>
    </lineage>
</organism>
<evidence type="ECO:0000256" key="1">
    <source>
        <dbReference type="ARBA" id="ARBA00004167"/>
    </source>
</evidence>
<dbReference type="PANTHER" id="PTHR30627">
    <property type="entry name" value="PEPTIDOGLYCAN D,D-TRANSPEPTIDASE"/>
    <property type="match status" value="1"/>
</dbReference>
<evidence type="ECO:0000256" key="9">
    <source>
        <dbReference type="ARBA" id="ARBA00023136"/>
    </source>
</evidence>